<protein>
    <submittedName>
        <fullName evidence="8">Membrane protein</fullName>
    </submittedName>
</protein>
<dbReference type="Proteomes" id="UP000553193">
    <property type="component" value="Unassembled WGS sequence"/>
</dbReference>
<feature type="transmembrane region" description="Helical" evidence="7">
    <location>
        <begin position="108"/>
        <end position="125"/>
    </location>
</feature>
<feature type="transmembrane region" description="Helical" evidence="7">
    <location>
        <begin position="229"/>
        <end position="251"/>
    </location>
</feature>
<dbReference type="GO" id="GO:0005886">
    <property type="term" value="C:plasma membrane"/>
    <property type="evidence" value="ECO:0007669"/>
    <property type="project" value="UniProtKB-SubCell"/>
</dbReference>
<feature type="compositionally biased region" description="Basic and acidic residues" evidence="6">
    <location>
        <begin position="293"/>
        <end position="304"/>
    </location>
</feature>
<keyword evidence="3 7" id="KW-0812">Transmembrane</keyword>
<dbReference type="PANTHER" id="PTHR30213:SF0">
    <property type="entry name" value="UPF0761 MEMBRANE PROTEIN YIHY"/>
    <property type="match status" value="1"/>
</dbReference>
<evidence type="ECO:0000313" key="9">
    <source>
        <dbReference type="Proteomes" id="UP000553193"/>
    </source>
</evidence>
<feature type="transmembrane region" description="Helical" evidence="7">
    <location>
        <begin position="263"/>
        <end position="284"/>
    </location>
</feature>
<dbReference type="PIRSF" id="PIRSF035875">
    <property type="entry name" value="RNase_BN"/>
    <property type="match status" value="1"/>
</dbReference>
<feature type="transmembrane region" description="Helical" evidence="7">
    <location>
        <begin position="50"/>
        <end position="72"/>
    </location>
</feature>
<dbReference type="EMBL" id="JACIDJ010000006">
    <property type="protein sequence ID" value="MBB3899730.1"/>
    <property type="molecule type" value="Genomic_DNA"/>
</dbReference>
<evidence type="ECO:0000256" key="4">
    <source>
        <dbReference type="ARBA" id="ARBA00022989"/>
    </source>
</evidence>
<keyword evidence="4 7" id="KW-1133">Transmembrane helix</keyword>
<dbReference type="InterPro" id="IPR017039">
    <property type="entry name" value="Virul_fac_BrkB"/>
</dbReference>
<dbReference type="RefSeq" id="WP_207018281.1">
    <property type="nucleotide sequence ID" value="NZ_JACIDJ010000006.1"/>
</dbReference>
<dbReference type="Pfam" id="PF03631">
    <property type="entry name" value="Virul_fac_BrkB"/>
    <property type="match status" value="1"/>
</dbReference>
<feature type="region of interest" description="Disordered" evidence="6">
    <location>
        <begin position="293"/>
        <end position="321"/>
    </location>
</feature>
<comment type="caution">
    <text evidence="8">The sequence shown here is derived from an EMBL/GenBank/DDBJ whole genome shotgun (WGS) entry which is preliminary data.</text>
</comment>
<organism evidence="8 9">
    <name type="scientific">Roseococcus suduntuyensis</name>
    <dbReference type="NCBI Taxonomy" id="455361"/>
    <lineage>
        <taxon>Bacteria</taxon>
        <taxon>Pseudomonadati</taxon>
        <taxon>Pseudomonadota</taxon>
        <taxon>Alphaproteobacteria</taxon>
        <taxon>Acetobacterales</taxon>
        <taxon>Roseomonadaceae</taxon>
        <taxon>Roseococcus</taxon>
    </lineage>
</organism>
<dbReference type="AlphaFoldDB" id="A0A840AGW6"/>
<accession>A0A840AGW6</accession>
<keyword evidence="9" id="KW-1185">Reference proteome</keyword>
<feature type="transmembrane region" description="Helical" evidence="7">
    <location>
        <begin position="197"/>
        <end position="217"/>
    </location>
</feature>
<feature type="compositionally biased region" description="Basic and acidic residues" evidence="6">
    <location>
        <begin position="310"/>
        <end position="321"/>
    </location>
</feature>
<name>A0A840AGW6_9PROT</name>
<evidence type="ECO:0000313" key="8">
    <source>
        <dbReference type="EMBL" id="MBB3899730.1"/>
    </source>
</evidence>
<evidence type="ECO:0000256" key="6">
    <source>
        <dbReference type="SAM" id="MobiDB-lite"/>
    </source>
</evidence>
<feature type="compositionally biased region" description="Low complexity" evidence="6">
    <location>
        <begin position="9"/>
        <end position="20"/>
    </location>
</feature>
<gene>
    <name evidence="8" type="ORF">GGQ83_003190</name>
</gene>
<dbReference type="PANTHER" id="PTHR30213">
    <property type="entry name" value="INNER MEMBRANE PROTEIN YHJD"/>
    <property type="match status" value="1"/>
</dbReference>
<sequence length="321" mass="34692">MNQPARNQPASSGGAARSPSEIPARGWWQILKRTAQQANEDRLMMEAAAITFYTLLALFPALAAMASLYALWTDPATIQGHLSALGGFVPEGGMQIIEEQVSRVTETAGGTLGFGAVVGLLISLWSSNQAAKAMFDALNIVYEEREKRSFIKFTAVTLAFTLCLILFAILTMMAVVAVPVVLGMVGMGGTAETLLRYGRWPVLLMLVGLVLACLYRWGPSRASAKWRWVSWGSAFASVAWLGGSAAFSWYVSNFGTFNETYGSLGAVVGFMTWIWLSALVILLGGELNAEMEHQTARDTTDAPDKPMGTRHAEMADHVAAR</sequence>
<evidence type="ECO:0000256" key="3">
    <source>
        <dbReference type="ARBA" id="ARBA00022692"/>
    </source>
</evidence>
<feature type="transmembrane region" description="Helical" evidence="7">
    <location>
        <begin position="155"/>
        <end position="185"/>
    </location>
</feature>
<keyword evidence="2" id="KW-1003">Cell membrane</keyword>
<evidence type="ECO:0000256" key="5">
    <source>
        <dbReference type="ARBA" id="ARBA00023136"/>
    </source>
</evidence>
<dbReference type="NCBIfam" id="TIGR00765">
    <property type="entry name" value="yihY_not_rbn"/>
    <property type="match status" value="1"/>
</dbReference>
<reference evidence="8 9" key="1">
    <citation type="submission" date="2020-08" db="EMBL/GenBank/DDBJ databases">
        <title>Genomic Encyclopedia of Type Strains, Phase IV (KMG-IV): sequencing the most valuable type-strain genomes for metagenomic binning, comparative biology and taxonomic classification.</title>
        <authorList>
            <person name="Goeker M."/>
        </authorList>
    </citation>
    <scope>NUCLEOTIDE SEQUENCE [LARGE SCALE GENOMIC DNA]</scope>
    <source>
        <strain evidence="8 9">DSM 19979</strain>
    </source>
</reference>
<evidence type="ECO:0000256" key="7">
    <source>
        <dbReference type="SAM" id="Phobius"/>
    </source>
</evidence>
<comment type="subcellular location">
    <subcellularLocation>
        <location evidence="1">Cell membrane</location>
        <topology evidence="1">Multi-pass membrane protein</topology>
    </subcellularLocation>
</comment>
<evidence type="ECO:0000256" key="2">
    <source>
        <dbReference type="ARBA" id="ARBA00022475"/>
    </source>
</evidence>
<proteinExistence type="predicted"/>
<keyword evidence="5 7" id="KW-0472">Membrane</keyword>
<feature type="region of interest" description="Disordered" evidence="6">
    <location>
        <begin position="1"/>
        <end position="20"/>
    </location>
</feature>
<evidence type="ECO:0000256" key="1">
    <source>
        <dbReference type="ARBA" id="ARBA00004651"/>
    </source>
</evidence>